<dbReference type="Pfam" id="PF07508">
    <property type="entry name" value="Recombinase"/>
    <property type="match status" value="1"/>
</dbReference>
<evidence type="ECO:0000313" key="6">
    <source>
        <dbReference type="EMBL" id="QDU96516.1"/>
    </source>
</evidence>
<evidence type="ECO:0000256" key="4">
    <source>
        <dbReference type="SAM" id="MobiDB-lite"/>
    </source>
</evidence>
<evidence type="ECO:0000256" key="3">
    <source>
        <dbReference type="SAM" id="Coils"/>
    </source>
</evidence>
<evidence type="ECO:0000313" key="7">
    <source>
        <dbReference type="Proteomes" id="UP000317648"/>
    </source>
</evidence>
<name>A0A518DXE6_9BACT</name>
<evidence type="ECO:0000256" key="2">
    <source>
        <dbReference type="ARBA" id="ARBA00023172"/>
    </source>
</evidence>
<dbReference type="AlphaFoldDB" id="A0A518DXE6"/>
<dbReference type="GO" id="GO:0003677">
    <property type="term" value="F:DNA binding"/>
    <property type="evidence" value="ECO:0007669"/>
    <property type="project" value="UniProtKB-KW"/>
</dbReference>
<evidence type="ECO:0000256" key="1">
    <source>
        <dbReference type="ARBA" id="ARBA00023125"/>
    </source>
</evidence>
<dbReference type="EMBL" id="CP036433">
    <property type="protein sequence ID" value="QDU96516.1"/>
    <property type="molecule type" value="Genomic_DNA"/>
</dbReference>
<dbReference type="CDD" id="cd00338">
    <property type="entry name" value="Ser_Recombinase"/>
    <property type="match status" value="1"/>
</dbReference>
<reference evidence="6 7" key="1">
    <citation type="submission" date="2019-02" db="EMBL/GenBank/DDBJ databases">
        <title>Deep-cultivation of Planctomycetes and their phenomic and genomic characterization uncovers novel biology.</title>
        <authorList>
            <person name="Wiegand S."/>
            <person name="Jogler M."/>
            <person name="Boedeker C."/>
            <person name="Pinto D."/>
            <person name="Vollmers J."/>
            <person name="Rivas-Marin E."/>
            <person name="Kohn T."/>
            <person name="Peeters S.H."/>
            <person name="Heuer A."/>
            <person name="Rast P."/>
            <person name="Oberbeckmann S."/>
            <person name="Bunk B."/>
            <person name="Jeske O."/>
            <person name="Meyerdierks A."/>
            <person name="Storesund J.E."/>
            <person name="Kallscheuer N."/>
            <person name="Luecker S."/>
            <person name="Lage O.M."/>
            <person name="Pohl T."/>
            <person name="Merkel B.J."/>
            <person name="Hornburger P."/>
            <person name="Mueller R.-W."/>
            <person name="Bruemmer F."/>
            <person name="Labrenz M."/>
            <person name="Spormann A.M."/>
            <person name="Op den Camp H."/>
            <person name="Overmann J."/>
            <person name="Amann R."/>
            <person name="Jetten M.S.M."/>
            <person name="Mascher T."/>
            <person name="Medema M.H."/>
            <person name="Devos D.P."/>
            <person name="Kaster A.-K."/>
            <person name="Ovreas L."/>
            <person name="Rohde M."/>
            <person name="Galperin M.Y."/>
            <person name="Jogler C."/>
        </authorList>
    </citation>
    <scope>NUCLEOTIDE SEQUENCE [LARGE SCALE GENOMIC DNA]</scope>
    <source>
        <strain evidence="6 7">Pla85_3_4</strain>
    </source>
</reference>
<dbReference type="Pfam" id="PF00239">
    <property type="entry name" value="Resolvase"/>
    <property type="match status" value="1"/>
</dbReference>
<dbReference type="SUPFAM" id="SSF53041">
    <property type="entry name" value="Resolvase-like"/>
    <property type="match status" value="1"/>
</dbReference>
<accession>A0A518DXE6</accession>
<gene>
    <name evidence="6" type="ORF">Pla8534_43370</name>
</gene>
<keyword evidence="2" id="KW-0233">DNA recombination</keyword>
<protein>
    <recommendedName>
        <fullName evidence="5">Resolvase/invertase-type recombinase catalytic domain-containing protein</fullName>
    </recommendedName>
</protein>
<dbReference type="KEGG" id="lcre:Pla8534_43370"/>
<dbReference type="Gene3D" id="3.40.50.1390">
    <property type="entry name" value="Resolvase, N-terminal catalytic domain"/>
    <property type="match status" value="1"/>
</dbReference>
<feature type="compositionally biased region" description="Acidic residues" evidence="4">
    <location>
        <begin position="237"/>
        <end position="251"/>
    </location>
</feature>
<dbReference type="InterPro" id="IPR050639">
    <property type="entry name" value="SSR_resolvase"/>
</dbReference>
<dbReference type="OrthoDB" id="103136at2"/>
<feature type="domain" description="Resolvase/invertase-type recombinase catalytic" evidence="5">
    <location>
        <begin position="51"/>
        <end position="198"/>
    </location>
</feature>
<feature type="coiled-coil region" evidence="3">
    <location>
        <begin position="457"/>
        <end position="484"/>
    </location>
</feature>
<keyword evidence="3" id="KW-0175">Coiled coil</keyword>
<keyword evidence="1" id="KW-0238">DNA-binding</keyword>
<sequence>MRALPVKNLPAKVHEWWREAAEKTDIDLSGFDPAAPLDERIAWALGQGLDIGTIYSRFSSKRQHSTPDQVRTSVQHAAAKGIYCPPEFVCVDEAQRGYRARREGLDRMLMILKNRYATVLLVFKASRLYRQAFKGYQLIQQEVVEEGLRAISVTQGIDTADTKAWRMLFQVHGIVDDMVIEATADHVRAGLKGLFARGYTVGALPVGYRRKELPDAPVTNRGLTRTVPEVDRKLPEEPDESSSQDSDDTPDVAEMIVEHYELIRDGMPIKQGWRKWVADGGPADPRSTKGYMTYNAYRRMLSRIAYTGRWEFGRKRNEFSTKRDYSRQIEQPDSEVESFLCEELRIVDDELFFAVQRRLAELKQGPRGPKKDKVPHLWDLVVKLFCCARCKERFHQTGAGNKGMHCKNGDLCPCNSAVRREEAVRAVCEKLCELIQQDAALIERTICRAQEIDTRGDDQLRGEISTLERKIAALSNKISDLYELAGQGNDDDRKEVMAKVRATQTERSTARHELSRLRQALANTTATVTPEIVRQTLAEFTTFLENAAAGKLGPEAVYKAVAVFRALVGGRVWVHIERRAGRKRTNVRGVFHPYLIGAVRDATGQSNVESAESPTEVSVWLREPPLRDHLAPRVHHLIDVEGHSYRSAAKVLQAEGYNINSGVIWQIYRRYYEMIGKPVPKRPYNNGNKRKSA</sequence>
<dbReference type="PANTHER" id="PTHR30461">
    <property type="entry name" value="DNA-INVERTASE FROM LAMBDOID PROPHAGE"/>
    <property type="match status" value="1"/>
</dbReference>
<dbReference type="InterPro" id="IPR036162">
    <property type="entry name" value="Resolvase-like_N_sf"/>
</dbReference>
<feature type="region of interest" description="Disordered" evidence="4">
    <location>
        <begin position="215"/>
        <end position="251"/>
    </location>
</feature>
<organism evidence="6 7">
    <name type="scientific">Lignipirellula cremea</name>
    <dbReference type="NCBI Taxonomy" id="2528010"/>
    <lineage>
        <taxon>Bacteria</taxon>
        <taxon>Pseudomonadati</taxon>
        <taxon>Planctomycetota</taxon>
        <taxon>Planctomycetia</taxon>
        <taxon>Pirellulales</taxon>
        <taxon>Pirellulaceae</taxon>
        <taxon>Lignipirellula</taxon>
    </lineage>
</organism>
<keyword evidence="7" id="KW-1185">Reference proteome</keyword>
<dbReference type="SMART" id="SM00857">
    <property type="entry name" value="Resolvase"/>
    <property type="match status" value="1"/>
</dbReference>
<dbReference type="InterPro" id="IPR006119">
    <property type="entry name" value="Resolv_N"/>
</dbReference>
<dbReference type="InterPro" id="IPR011109">
    <property type="entry name" value="DNA_bind_recombinase_dom"/>
</dbReference>
<dbReference type="GO" id="GO:0000150">
    <property type="term" value="F:DNA strand exchange activity"/>
    <property type="evidence" value="ECO:0007669"/>
    <property type="project" value="InterPro"/>
</dbReference>
<dbReference type="RefSeq" id="WP_145055138.1">
    <property type="nucleotide sequence ID" value="NZ_CP036433.1"/>
</dbReference>
<dbReference type="Proteomes" id="UP000317648">
    <property type="component" value="Chromosome"/>
</dbReference>
<dbReference type="PROSITE" id="PS51736">
    <property type="entry name" value="RECOMBINASES_3"/>
    <property type="match status" value="1"/>
</dbReference>
<proteinExistence type="predicted"/>
<evidence type="ECO:0000259" key="5">
    <source>
        <dbReference type="PROSITE" id="PS51736"/>
    </source>
</evidence>
<dbReference type="PANTHER" id="PTHR30461:SF2">
    <property type="entry name" value="SERINE RECOMBINASE PINE-RELATED"/>
    <property type="match status" value="1"/>
</dbReference>